<dbReference type="Proteomes" id="UP000002601">
    <property type="component" value="Chromosome"/>
</dbReference>
<feature type="domain" description="PAC" evidence="9">
    <location>
        <begin position="206"/>
        <end position="258"/>
    </location>
</feature>
<keyword evidence="10" id="KW-0808">Transferase</keyword>
<dbReference type="Pfam" id="PF13426">
    <property type="entry name" value="PAS_9"/>
    <property type="match status" value="1"/>
</dbReference>
<dbReference type="RefSeq" id="WP_015850430.1">
    <property type="nucleotide sequence ID" value="NC_012881.1"/>
</dbReference>
<reference evidence="10 11" key="1">
    <citation type="submission" date="2009-06" db="EMBL/GenBank/DDBJ databases">
        <title>Complete sequence of Desulfovibrio salexigens DSM 2638.</title>
        <authorList>
            <consortium name="US DOE Joint Genome Institute"/>
            <person name="Lucas S."/>
            <person name="Copeland A."/>
            <person name="Lapidus A."/>
            <person name="Glavina del Rio T."/>
            <person name="Tice H."/>
            <person name="Bruce D."/>
            <person name="Goodwin L."/>
            <person name="Pitluck S."/>
            <person name="Munk A.C."/>
            <person name="Brettin T."/>
            <person name="Detter J.C."/>
            <person name="Han C."/>
            <person name="Tapia R."/>
            <person name="Larimer F."/>
            <person name="Land M."/>
            <person name="Hauser L."/>
            <person name="Kyrpides N."/>
            <person name="Anderson I."/>
            <person name="Wall J.D."/>
            <person name="Arkin A.P."/>
            <person name="Dehal P."/>
            <person name="Chivian D."/>
            <person name="Giles B."/>
            <person name="Hazen T.C."/>
        </authorList>
    </citation>
    <scope>NUCLEOTIDE SEQUENCE [LARGE SCALE GENOMIC DNA]</scope>
    <source>
        <strain evidence="11">ATCC 14822 / DSM 2638 / NCIMB 8403 / VKM B-1763</strain>
    </source>
</reference>
<keyword evidence="10" id="KW-0418">Kinase</keyword>
<dbReference type="Pfam" id="PF00512">
    <property type="entry name" value="HisKA"/>
    <property type="match status" value="1"/>
</dbReference>
<dbReference type="EC" id="2.7.13.3" evidence="2"/>
<dbReference type="SUPFAM" id="SSF55785">
    <property type="entry name" value="PYP-like sensor domain (PAS domain)"/>
    <property type="match status" value="2"/>
</dbReference>
<accession>C6BXQ3</accession>
<dbReference type="InterPro" id="IPR013655">
    <property type="entry name" value="PAS_fold_3"/>
</dbReference>
<evidence type="ECO:0000256" key="2">
    <source>
        <dbReference type="ARBA" id="ARBA00012438"/>
    </source>
</evidence>
<dbReference type="Pfam" id="PF00072">
    <property type="entry name" value="Response_reg"/>
    <property type="match status" value="1"/>
</dbReference>
<dbReference type="SUPFAM" id="SSF55874">
    <property type="entry name" value="ATPase domain of HSP90 chaperone/DNA topoisomerase II/histidine kinase"/>
    <property type="match status" value="1"/>
</dbReference>
<feature type="domain" description="PAS" evidence="8">
    <location>
        <begin position="130"/>
        <end position="187"/>
    </location>
</feature>
<dbReference type="CDD" id="cd00130">
    <property type="entry name" value="PAS"/>
    <property type="match status" value="2"/>
</dbReference>
<dbReference type="SMART" id="SM00388">
    <property type="entry name" value="HisKA"/>
    <property type="match status" value="1"/>
</dbReference>
<evidence type="ECO:0000259" key="9">
    <source>
        <dbReference type="PROSITE" id="PS50113"/>
    </source>
</evidence>
<dbReference type="CDD" id="cd16922">
    <property type="entry name" value="HATPase_EvgS-ArcB-TorS-like"/>
    <property type="match status" value="1"/>
</dbReference>
<evidence type="ECO:0000313" key="10">
    <source>
        <dbReference type="EMBL" id="ACS78611.1"/>
    </source>
</evidence>
<keyword evidence="11" id="KW-1185">Reference proteome</keyword>
<dbReference type="Pfam" id="PF08447">
    <property type="entry name" value="PAS_3"/>
    <property type="match status" value="1"/>
</dbReference>
<dbReference type="InterPro" id="IPR001610">
    <property type="entry name" value="PAC"/>
</dbReference>
<dbReference type="GO" id="GO:0000155">
    <property type="term" value="F:phosphorelay sensor kinase activity"/>
    <property type="evidence" value="ECO:0007669"/>
    <property type="project" value="InterPro"/>
</dbReference>
<evidence type="ECO:0000256" key="5">
    <source>
        <dbReference type="SAM" id="Coils"/>
    </source>
</evidence>
<dbReference type="HOGENOM" id="CLU_000445_114_15_7"/>
<feature type="modified residue" description="4-aspartylphosphate" evidence="4">
    <location>
        <position position="572"/>
    </location>
</feature>
<dbReference type="InterPro" id="IPR004358">
    <property type="entry name" value="Sig_transdc_His_kin-like_C"/>
</dbReference>
<dbReference type="OrthoDB" id="5437500at2"/>
<dbReference type="InterPro" id="IPR005467">
    <property type="entry name" value="His_kinase_dom"/>
</dbReference>
<dbReference type="InterPro" id="IPR000014">
    <property type="entry name" value="PAS"/>
</dbReference>
<proteinExistence type="predicted"/>
<organism evidence="10 11">
    <name type="scientific">Maridesulfovibrio salexigens (strain ATCC 14822 / DSM 2638 / NCIMB 8403 / VKM B-1763)</name>
    <name type="common">Desulfovibrio salexigens</name>
    <dbReference type="NCBI Taxonomy" id="526222"/>
    <lineage>
        <taxon>Bacteria</taxon>
        <taxon>Pseudomonadati</taxon>
        <taxon>Thermodesulfobacteriota</taxon>
        <taxon>Desulfovibrionia</taxon>
        <taxon>Desulfovibrionales</taxon>
        <taxon>Desulfovibrionaceae</taxon>
        <taxon>Maridesulfovibrio</taxon>
    </lineage>
</organism>
<dbReference type="CDD" id="cd00082">
    <property type="entry name" value="HisKA"/>
    <property type="match status" value="1"/>
</dbReference>
<evidence type="ECO:0000256" key="3">
    <source>
        <dbReference type="ARBA" id="ARBA00022553"/>
    </source>
</evidence>
<dbReference type="SUPFAM" id="SSF47384">
    <property type="entry name" value="Homodimeric domain of signal transducing histidine kinase"/>
    <property type="match status" value="1"/>
</dbReference>
<dbReference type="KEGG" id="dsa:Desal_0544"/>
<dbReference type="InterPro" id="IPR011006">
    <property type="entry name" value="CheY-like_superfamily"/>
</dbReference>
<dbReference type="InterPro" id="IPR035965">
    <property type="entry name" value="PAS-like_dom_sf"/>
</dbReference>
<dbReference type="InterPro" id="IPR036890">
    <property type="entry name" value="HATPase_C_sf"/>
</dbReference>
<dbReference type="InterPro" id="IPR003594">
    <property type="entry name" value="HATPase_dom"/>
</dbReference>
<dbReference type="Gene3D" id="1.10.287.130">
    <property type="match status" value="1"/>
</dbReference>
<dbReference type="eggNOG" id="COG2205">
    <property type="taxonomic scope" value="Bacteria"/>
</dbReference>
<dbReference type="PRINTS" id="PR00344">
    <property type="entry name" value="BCTRLSENSOR"/>
</dbReference>
<dbReference type="SMART" id="SM00448">
    <property type="entry name" value="REC"/>
    <property type="match status" value="1"/>
</dbReference>
<evidence type="ECO:0000256" key="4">
    <source>
        <dbReference type="PROSITE-ProRule" id="PRU00169"/>
    </source>
</evidence>
<protein>
    <recommendedName>
        <fullName evidence="2">histidine kinase</fullName>
        <ecNumber evidence="2">2.7.13.3</ecNumber>
    </recommendedName>
</protein>
<dbReference type="FunFam" id="3.30.565.10:FF:000010">
    <property type="entry name" value="Sensor histidine kinase RcsC"/>
    <property type="match status" value="1"/>
</dbReference>
<dbReference type="SMART" id="SM00086">
    <property type="entry name" value="PAC"/>
    <property type="match status" value="2"/>
</dbReference>
<name>C6BXQ3_MARSD</name>
<dbReference type="SUPFAM" id="SSF52172">
    <property type="entry name" value="CheY-like"/>
    <property type="match status" value="1"/>
</dbReference>
<dbReference type="SMART" id="SM00387">
    <property type="entry name" value="HATPase_c"/>
    <property type="match status" value="1"/>
</dbReference>
<gene>
    <name evidence="10" type="ordered locus">Desal_0544</name>
</gene>
<dbReference type="AlphaFoldDB" id="C6BXQ3"/>
<keyword evidence="5" id="KW-0175">Coiled coil</keyword>
<dbReference type="InterPro" id="IPR003661">
    <property type="entry name" value="HisK_dim/P_dom"/>
</dbReference>
<sequence>MKTRERQKDIDHYRLIFEFSPLAMIRFDKTGTIIDCNQKFIDLMGSSREKLIGFNTITRTTPKMSAAVKQAVEGATSEYEDIYTSVTGNKTTYIRAVFNPIEKGKNPTEVIATLEDISERKRVEEELAKTEARFKIMAENTKDLIYYFSVPDKTFKYVSPACLDVTGYPPGTFYADSQFFFDMVHPEWQEFMHQQWMDMAHGKMSPLVEYQIIDRYGKTKWLQQSNVPFYDEEGNPIRVEGIVRDVTELKNALERVEHEKAKAETASRTKSEFLANMSHEIRTPLNGIMGMLQLMESETQTPKQGEYVNAAMQASKRLNNVLSDILDLARVEAGKLNLYNKEFNPADELKHVFELFEVTSRHSGVNLKLKLPPELPLTVTGDPARLQQILTNIVGNALKFTHEGHVLITAQLLPRSTPGNCHILFTVEDTGVGIADDKMNLLFQSFTQASEGYTRQYQGAGLGLSICKRLTELMGGTIAVESNVEQGTTFYISIPFNIPDCKALYRDHHKANPETKNSFAEYRILVAEDEKINRLYTKQYLEQQGFTVETVANGQQVLDKLFYEDFDLVLMDVQMPIINGIEATKAIRKGEAGAHNKRIPIIAITAYAMQGDREQFIEQGMNDYIAKPVIKEELYKTITRTIHLNQSSRASG</sequence>
<dbReference type="PANTHER" id="PTHR45339:SF3">
    <property type="entry name" value="HISTIDINE KINASE"/>
    <property type="match status" value="1"/>
</dbReference>
<dbReference type="InterPro" id="IPR036097">
    <property type="entry name" value="HisK_dim/P_sf"/>
</dbReference>
<dbReference type="Gene3D" id="3.30.450.20">
    <property type="entry name" value="PAS domain"/>
    <property type="match status" value="2"/>
</dbReference>
<dbReference type="SMART" id="SM00091">
    <property type="entry name" value="PAS"/>
    <property type="match status" value="2"/>
</dbReference>
<dbReference type="EMBL" id="CP001649">
    <property type="protein sequence ID" value="ACS78611.1"/>
    <property type="molecule type" value="Genomic_DNA"/>
</dbReference>
<feature type="domain" description="Histidine kinase" evidence="6">
    <location>
        <begin position="276"/>
        <end position="498"/>
    </location>
</feature>
<keyword evidence="3 4" id="KW-0597">Phosphoprotein</keyword>
<dbReference type="STRING" id="526222.Desal_0544"/>
<evidence type="ECO:0000256" key="1">
    <source>
        <dbReference type="ARBA" id="ARBA00000085"/>
    </source>
</evidence>
<dbReference type="InterPro" id="IPR000700">
    <property type="entry name" value="PAS-assoc_C"/>
</dbReference>
<evidence type="ECO:0000259" key="6">
    <source>
        <dbReference type="PROSITE" id="PS50109"/>
    </source>
</evidence>
<feature type="domain" description="PAS" evidence="8">
    <location>
        <begin position="9"/>
        <end position="79"/>
    </location>
</feature>
<feature type="domain" description="Response regulatory" evidence="7">
    <location>
        <begin position="523"/>
        <end position="642"/>
    </location>
</feature>
<dbReference type="InterPro" id="IPR001789">
    <property type="entry name" value="Sig_transdc_resp-reg_receiver"/>
</dbReference>
<dbReference type="PROSITE" id="PS50113">
    <property type="entry name" value="PAC"/>
    <property type="match status" value="1"/>
</dbReference>
<dbReference type="Gene3D" id="3.30.565.10">
    <property type="entry name" value="Histidine kinase-like ATPase, C-terminal domain"/>
    <property type="match status" value="1"/>
</dbReference>
<dbReference type="PANTHER" id="PTHR45339">
    <property type="entry name" value="HYBRID SIGNAL TRANSDUCTION HISTIDINE KINASE J"/>
    <property type="match status" value="1"/>
</dbReference>
<dbReference type="PROSITE" id="PS50112">
    <property type="entry name" value="PAS"/>
    <property type="match status" value="2"/>
</dbReference>
<evidence type="ECO:0000313" key="11">
    <source>
        <dbReference type="Proteomes" id="UP000002601"/>
    </source>
</evidence>
<feature type="coiled-coil region" evidence="5">
    <location>
        <begin position="239"/>
        <end position="269"/>
    </location>
</feature>
<dbReference type="Gene3D" id="3.40.50.2300">
    <property type="match status" value="1"/>
</dbReference>
<dbReference type="NCBIfam" id="TIGR00229">
    <property type="entry name" value="sensory_box"/>
    <property type="match status" value="2"/>
</dbReference>
<dbReference type="Pfam" id="PF02518">
    <property type="entry name" value="HATPase_c"/>
    <property type="match status" value="1"/>
</dbReference>
<evidence type="ECO:0000259" key="8">
    <source>
        <dbReference type="PROSITE" id="PS50112"/>
    </source>
</evidence>
<evidence type="ECO:0000259" key="7">
    <source>
        <dbReference type="PROSITE" id="PS50110"/>
    </source>
</evidence>
<dbReference type="PROSITE" id="PS50109">
    <property type="entry name" value="HIS_KIN"/>
    <property type="match status" value="1"/>
</dbReference>
<dbReference type="CDD" id="cd17546">
    <property type="entry name" value="REC_hyHK_CKI1_RcsC-like"/>
    <property type="match status" value="1"/>
</dbReference>
<dbReference type="PROSITE" id="PS50110">
    <property type="entry name" value="RESPONSE_REGULATORY"/>
    <property type="match status" value="1"/>
</dbReference>
<comment type="catalytic activity">
    <reaction evidence="1">
        <text>ATP + protein L-histidine = ADP + protein N-phospho-L-histidine.</text>
        <dbReference type="EC" id="2.7.13.3"/>
    </reaction>
</comment>